<protein>
    <submittedName>
        <fullName evidence="1">Uncharacterized protein</fullName>
    </submittedName>
</protein>
<dbReference type="Proteomes" id="UP000077066">
    <property type="component" value="Unassembled WGS sequence"/>
</dbReference>
<dbReference type="PATRIC" id="fig|55758.3.peg.200"/>
<comment type="caution">
    <text evidence="1">The sequence shown here is derived from an EMBL/GenBank/DDBJ whole genome shotgun (WGS) entry which is preliminary data.</text>
</comment>
<dbReference type="AlphaFoldDB" id="A0A166CX84"/>
<accession>A0A166CX84</accession>
<dbReference type="RefSeq" id="WP_066970564.1">
    <property type="nucleotide sequence ID" value="NZ_LWMT01000021.1"/>
</dbReference>
<keyword evidence="2" id="KW-1185">Reference proteome</keyword>
<evidence type="ECO:0000313" key="2">
    <source>
        <dbReference type="Proteomes" id="UP000077066"/>
    </source>
</evidence>
<proteinExistence type="predicted"/>
<sequence length="143" mass="17324">MKFNQLDNIKSIFHKNTRENNEHIAIFKRIGKTKYFYPLNKIAINYSINYIETQYKRKIDELDNNNLKYQYNLLKRFVKELKPKNIQKNNINMISFSLKYGELTPIDDYSKSNMLYIYKLISESPRSNVDLWKQLKIDIEPFL</sequence>
<dbReference type="EMBL" id="LWMT01000021">
    <property type="protein sequence ID" value="KZX17427.1"/>
    <property type="molecule type" value="Genomic_DNA"/>
</dbReference>
<gene>
    <name evidence="1" type="ORF">MBFIL_01800</name>
</gene>
<name>A0A166CX84_9EURY</name>
<evidence type="ECO:0000313" key="1">
    <source>
        <dbReference type="EMBL" id="KZX17427.1"/>
    </source>
</evidence>
<organism evidence="1 2">
    <name type="scientific">Methanobrevibacter filiformis</name>
    <dbReference type="NCBI Taxonomy" id="55758"/>
    <lineage>
        <taxon>Archaea</taxon>
        <taxon>Methanobacteriati</taxon>
        <taxon>Methanobacteriota</taxon>
        <taxon>Methanomada group</taxon>
        <taxon>Methanobacteria</taxon>
        <taxon>Methanobacteriales</taxon>
        <taxon>Methanobacteriaceae</taxon>
        <taxon>Methanobrevibacter</taxon>
    </lineage>
</organism>
<reference evidence="1 2" key="1">
    <citation type="submission" date="2016-04" db="EMBL/GenBank/DDBJ databases">
        <title>Genome sequence of Methanobrevibacter filiformis DSM 11501.</title>
        <authorList>
            <person name="Poehlein A."/>
            <person name="Seedorf H."/>
            <person name="Daniel R."/>
        </authorList>
    </citation>
    <scope>NUCLEOTIDE SEQUENCE [LARGE SCALE GENOMIC DNA]</scope>
    <source>
        <strain evidence="1 2">DSM 11501</strain>
    </source>
</reference>